<dbReference type="Gene3D" id="1.10.357.70">
    <property type="entry name" value="Exocyst complex component Sec6, C-terminal domain"/>
    <property type="match status" value="1"/>
</dbReference>
<comment type="similarity">
    <text evidence="1">Belongs to the SEC6 family.</text>
</comment>
<dbReference type="PANTHER" id="PTHR21292:SF4">
    <property type="entry name" value="TUMOR NECROSIS FACTOR ALPHA-INDUCED PROTEIN 2"/>
    <property type="match status" value="1"/>
</dbReference>
<proteinExistence type="inferred from homology"/>
<dbReference type="OMA" id="KPACRQS"/>
<reference evidence="2" key="1">
    <citation type="submission" date="2025-08" db="UniProtKB">
        <authorList>
            <consortium name="Ensembl"/>
        </authorList>
    </citation>
    <scope>IDENTIFICATION</scope>
</reference>
<dbReference type="STRING" id="94237.ENSMMOP00000023407"/>
<evidence type="ECO:0000256" key="1">
    <source>
        <dbReference type="ARBA" id="ARBA00009447"/>
    </source>
</evidence>
<dbReference type="GO" id="GO:0000145">
    <property type="term" value="C:exocyst"/>
    <property type="evidence" value="ECO:0007669"/>
    <property type="project" value="InterPro"/>
</dbReference>
<dbReference type="AlphaFoldDB" id="A0A3Q4BQS1"/>
<dbReference type="PANTHER" id="PTHR21292">
    <property type="entry name" value="EXOCYST COMPLEX COMPONENT SEC6-RELATED"/>
    <property type="match status" value="1"/>
</dbReference>
<name>A0A3Q4BQS1_MOLML</name>
<keyword evidence="3" id="KW-1185">Reference proteome</keyword>
<accession>A0A3Q4BQS1</accession>
<dbReference type="GO" id="GO:0006887">
    <property type="term" value="P:exocytosis"/>
    <property type="evidence" value="ECO:0007669"/>
    <property type="project" value="InterPro"/>
</dbReference>
<protein>
    <submittedName>
        <fullName evidence="2">Uncharacterized protein</fullName>
    </submittedName>
</protein>
<dbReference type="Proteomes" id="UP000261620">
    <property type="component" value="Unplaced"/>
</dbReference>
<dbReference type="InterPro" id="IPR010326">
    <property type="entry name" value="EXOC3/Sec6"/>
</dbReference>
<dbReference type="Ensembl" id="ENSMMOT00000023793.1">
    <property type="protein sequence ID" value="ENSMMOP00000023407.1"/>
    <property type="gene ID" value="ENSMMOG00000017813.1"/>
</dbReference>
<dbReference type="GO" id="GO:0051601">
    <property type="term" value="P:exocyst localization"/>
    <property type="evidence" value="ECO:0007669"/>
    <property type="project" value="TreeGrafter"/>
</dbReference>
<reference evidence="2" key="2">
    <citation type="submission" date="2025-09" db="UniProtKB">
        <authorList>
            <consortium name="Ensembl"/>
        </authorList>
    </citation>
    <scope>IDENTIFICATION</scope>
</reference>
<evidence type="ECO:0000313" key="3">
    <source>
        <dbReference type="Proteomes" id="UP000261620"/>
    </source>
</evidence>
<organism evidence="2 3">
    <name type="scientific">Mola mola</name>
    <name type="common">Ocean sunfish</name>
    <name type="synonym">Tetraodon mola</name>
    <dbReference type="NCBI Taxonomy" id="94237"/>
    <lineage>
        <taxon>Eukaryota</taxon>
        <taxon>Metazoa</taxon>
        <taxon>Chordata</taxon>
        <taxon>Craniata</taxon>
        <taxon>Vertebrata</taxon>
        <taxon>Euteleostomi</taxon>
        <taxon>Actinopterygii</taxon>
        <taxon>Neopterygii</taxon>
        <taxon>Teleostei</taxon>
        <taxon>Neoteleostei</taxon>
        <taxon>Acanthomorphata</taxon>
        <taxon>Eupercaria</taxon>
        <taxon>Tetraodontiformes</taxon>
        <taxon>Molidae</taxon>
        <taxon>Mola</taxon>
    </lineage>
</organism>
<dbReference type="Pfam" id="PF06046">
    <property type="entry name" value="Sec6"/>
    <property type="match status" value="2"/>
</dbReference>
<evidence type="ECO:0000313" key="2">
    <source>
        <dbReference type="Ensembl" id="ENSMMOP00000023407.1"/>
    </source>
</evidence>
<dbReference type="InterPro" id="IPR042532">
    <property type="entry name" value="EXOC3/Sec6_C"/>
</dbReference>
<dbReference type="GO" id="GO:0000149">
    <property type="term" value="F:SNARE binding"/>
    <property type="evidence" value="ECO:0007669"/>
    <property type="project" value="TreeGrafter"/>
</dbReference>
<sequence>MMFLTDRMECEEALQQEEQLDEVSKRLILREEQLFSQDSPSEEEEDQLQGDFEALRLQIWMAVNNTFACSSSTSSSGSSLELLKSAVTSIQQQEVQDRRWAGCLRVPTWRPQKCLSTHNSLLQKMVGSRLMGATEEDSSGADGLSSPLKREVFSLGRRVKEDLLMVVRAVKDCYPPQMDIMNLYAGLFHQSFSARLAGIVASGPDCDRCLSCCNVAVKRVFFPQDKVKSWLNAALKKEEESWLSSRKPELIDHYCFSPLAVDAIQVRHVRQSRHTCGPSPQVRHRRRTHEKCSAPDWFSVTVHRDYITSQTGSLPAQQMRRCLDTLSALRDCGYRCLTGPVHIQLKTCFSSLWTSVWLDGSLPVVDSLLDSLMRQLSDLTDLKPACRQSLLCVVHQDVVLGYVKRMMKTGTKSRDQQVGGARRMMEDAQKIDDFFCEGGCSESLWLGELLRGLAEVLRLQDPGSVQLEMVSVARASPDLSDAHVAALLSLKNGLSAADVRSIRQSVAENRCSGVPANHSPPFFSKVKVKWISSKINQIQQKTGIVIAR</sequence>